<dbReference type="Proteomes" id="UP000254794">
    <property type="component" value="Unassembled WGS sequence"/>
</dbReference>
<proteinExistence type="predicted"/>
<reference evidence="1 2" key="1">
    <citation type="submission" date="2018-06" db="EMBL/GenBank/DDBJ databases">
        <authorList>
            <consortium name="Pathogen Informatics"/>
            <person name="Doyle S."/>
        </authorList>
    </citation>
    <scope>NUCLEOTIDE SEQUENCE [LARGE SCALE GENOMIC DNA]</scope>
    <source>
        <strain evidence="1 2">NCTC13316</strain>
    </source>
</reference>
<evidence type="ECO:0000313" key="1">
    <source>
        <dbReference type="EMBL" id="STX52361.1"/>
    </source>
</evidence>
<accession>A0A378JNS0</accession>
<keyword evidence="2" id="KW-1185">Reference proteome</keyword>
<gene>
    <name evidence="1" type="ORF">NCTC13316_02474</name>
</gene>
<protein>
    <submittedName>
        <fullName evidence="1">Uncharacterized protein</fullName>
    </submittedName>
</protein>
<dbReference type="EMBL" id="UGOD01000001">
    <property type="protein sequence ID" value="STX52361.1"/>
    <property type="molecule type" value="Genomic_DNA"/>
</dbReference>
<sequence>MIDKNGFTQTLHLYHAYEQHNGGDSGKPDRIYSAKDNKNFSGIWKVNDYPRARVIEQKVPSLVIT</sequence>
<dbReference type="AlphaFoldDB" id="A0A378JNS0"/>
<name>A0A378JNS0_9GAMM</name>
<dbReference type="RefSeq" id="WP_115331925.1">
    <property type="nucleotide sequence ID" value="NZ_CAAAHP010000006.1"/>
</dbReference>
<evidence type="ECO:0000313" key="2">
    <source>
        <dbReference type="Proteomes" id="UP000254794"/>
    </source>
</evidence>
<organism evidence="1 2">
    <name type="scientific">Legionella busanensis</name>
    <dbReference type="NCBI Taxonomy" id="190655"/>
    <lineage>
        <taxon>Bacteria</taxon>
        <taxon>Pseudomonadati</taxon>
        <taxon>Pseudomonadota</taxon>
        <taxon>Gammaproteobacteria</taxon>
        <taxon>Legionellales</taxon>
        <taxon>Legionellaceae</taxon>
        <taxon>Legionella</taxon>
    </lineage>
</organism>